<gene>
    <name evidence="2" type="ORF">P7K49_025664</name>
</gene>
<feature type="non-terminal residue" evidence="2">
    <location>
        <position position="109"/>
    </location>
</feature>
<feature type="region of interest" description="Disordered" evidence="1">
    <location>
        <begin position="25"/>
        <end position="51"/>
    </location>
</feature>
<sequence>MAFSTPVLGGGCWSPELVLAGTSPAVASGTQPRGRNWEERVLGPPWNCQPQEMRFGAEKKKVGRREVGVANATDASTGLGWKHPGWGQPWPNGPIATLSRLRSARPPAR</sequence>
<dbReference type="EMBL" id="JASSZA010000012">
    <property type="protein sequence ID" value="KAK2096630.1"/>
    <property type="molecule type" value="Genomic_DNA"/>
</dbReference>
<reference evidence="2 3" key="1">
    <citation type="submission" date="2023-05" db="EMBL/GenBank/DDBJ databases">
        <title>B98-5 Cell Line De Novo Hybrid Assembly: An Optical Mapping Approach.</title>
        <authorList>
            <person name="Kananen K."/>
            <person name="Auerbach J.A."/>
            <person name="Kautto E."/>
            <person name="Blachly J.S."/>
        </authorList>
    </citation>
    <scope>NUCLEOTIDE SEQUENCE [LARGE SCALE GENOMIC DNA]</scope>
    <source>
        <strain evidence="2">B95-8</strain>
        <tissue evidence="2">Cell line</tissue>
    </source>
</reference>
<name>A0ABQ9UIN7_SAGOE</name>
<comment type="caution">
    <text evidence="2">The sequence shown here is derived from an EMBL/GenBank/DDBJ whole genome shotgun (WGS) entry which is preliminary data.</text>
</comment>
<protein>
    <submittedName>
        <fullName evidence="2">Uncharacterized protein</fullName>
    </submittedName>
</protein>
<proteinExistence type="predicted"/>
<organism evidence="2 3">
    <name type="scientific">Saguinus oedipus</name>
    <name type="common">Cotton-top tamarin</name>
    <name type="synonym">Oedipomidas oedipus</name>
    <dbReference type="NCBI Taxonomy" id="9490"/>
    <lineage>
        <taxon>Eukaryota</taxon>
        <taxon>Metazoa</taxon>
        <taxon>Chordata</taxon>
        <taxon>Craniata</taxon>
        <taxon>Vertebrata</taxon>
        <taxon>Euteleostomi</taxon>
        <taxon>Mammalia</taxon>
        <taxon>Eutheria</taxon>
        <taxon>Euarchontoglires</taxon>
        <taxon>Primates</taxon>
        <taxon>Haplorrhini</taxon>
        <taxon>Platyrrhini</taxon>
        <taxon>Cebidae</taxon>
        <taxon>Callitrichinae</taxon>
        <taxon>Saguinus</taxon>
    </lineage>
</organism>
<feature type="region of interest" description="Disordered" evidence="1">
    <location>
        <begin position="75"/>
        <end position="109"/>
    </location>
</feature>
<evidence type="ECO:0000256" key="1">
    <source>
        <dbReference type="SAM" id="MobiDB-lite"/>
    </source>
</evidence>
<dbReference type="Proteomes" id="UP001266305">
    <property type="component" value="Unassembled WGS sequence"/>
</dbReference>
<evidence type="ECO:0000313" key="3">
    <source>
        <dbReference type="Proteomes" id="UP001266305"/>
    </source>
</evidence>
<evidence type="ECO:0000313" key="2">
    <source>
        <dbReference type="EMBL" id="KAK2096630.1"/>
    </source>
</evidence>
<keyword evidence="3" id="KW-1185">Reference proteome</keyword>
<accession>A0ABQ9UIN7</accession>